<dbReference type="OrthoDB" id="306588at2759"/>
<evidence type="ECO:0000313" key="2">
    <source>
        <dbReference type="Proteomes" id="UP000689195"/>
    </source>
</evidence>
<organism evidence="1 2">
    <name type="scientific">Paramecium pentaurelia</name>
    <dbReference type="NCBI Taxonomy" id="43138"/>
    <lineage>
        <taxon>Eukaryota</taxon>
        <taxon>Sar</taxon>
        <taxon>Alveolata</taxon>
        <taxon>Ciliophora</taxon>
        <taxon>Intramacronucleata</taxon>
        <taxon>Oligohymenophorea</taxon>
        <taxon>Peniculida</taxon>
        <taxon>Parameciidae</taxon>
        <taxon>Paramecium</taxon>
    </lineage>
</organism>
<reference evidence="1" key="1">
    <citation type="submission" date="2021-01" db="EMBL/GenBank/DDBJ databases">
        <authorList>
            <consortium name="Genoscope - CEA"/>
            <person name="William W."/>
        </authorList>
    </citation>
    <scope>NUCLEOTIDE SEQUENCE</scope>
</reference>
<accession>A0A8S1YNY4</accession>
<dbReference type="EMBL" id="CAJJDO010000172">
    <property type="protein sequence ID" value="CAD8212894.1"/>
    <property type="molecule type" value="Genomic_DNA"/>
</dbReference>
<proteinExistence type="predicted"/>
<gene>
    <name evidence="1" type="ORF">PPENT_87.1.T1720005</name>
</gene>
<dbReference type="Proteomes" id="UP000689195">
    <property type="component" value="Unassembled WGS sequence"/>
</dbReference>
<comment type="caution">
    <text evidence="1">The sequence shown here is derived from an EMBL/GenBank/DDBJ whole genome shotgun (WGS) entry which is preliminary data.</text>
</comment>
<keyword evidence="2" id="KW-1185">Reference proteome</keyword>
<sequence>MQQSDQTQNILQNESQNQQNNVNPANQLWIQPLSLTHEEALAILPPLPDNMNILHTLHNQSPNCKCCGGRYYEESVIDIPVLGKLSWKMDFTMPSYCCIGKGKHLLQSLLNIFPQRSILLNKVKDQPRCCCCNNDHVFQSTKYFLENELINFELTDYGRLYIQGVLVLEFQQCYKSIHDILFASEDSTMPQMMVYQPNHRQNNKIKFKAEKNNCPEHPYSLSGWCSICDCRKLERKFEISGLSQGDCQIINTRTKKQACYKTCGCKDVCSCDSCRYADYPNYQITFNNVTKLEKLAIIMCLIHFMIYNEWEFTNYQGIQLSSQIERAHRLAVQQQKDSCCSIF</sequence>
<protein>
    <submittedName>
        <fullName evidence="1">Uncharacterized protein</fullName>
    </submittedName>
</protein>
<name>A0A8S1YNY4_9CILI</name>
<evidence type="ECO:0000313" key="1">
    <source>
        <dbReference type="EMBL" id="CAD8212894.1"/>
    </source>
</evidence>
<dbReference type="AlphaFoldDB" id="A0A8S1YNY4"/>